<protein>
    <submittedName>
        <fullName evidence="1">Uncharacterized protein</fullName>
    </submittedName>
</protein>
<proteinExistence type="predicted"/>
<evidence type="ECO:0000313" key="1">
    <source>
        <dbReference type="EMBL" id="VCX42605.1"/>
    </source>
</evidence>
<comment type="caution">
    <text evidence="1">The sequence shown here is derived from an EMBL/GenBank/DDBJ whole genome shotgun (WGS) entry which is preliminary data.</text>
</comment>
<sequence length="14" mass="1494">MLKGDMTLLQGVST</sequence>
<gene>
    <name evidence="1" type="ORF">BN2614_LOCUS3</name>
</gene>
<dbReference type="Proteomes" id="UP000269945">
    <property type="component" value="Unassembled WGS sequence"/>
</dbReference>
<name>A0A9X9MDD2_GULGU</name>
<organism evidence="1 2">
    <name type="scientific">Gulo gulo</name>
    <name type="common">Wolverine</name>
    <name type="synonym">Gluton</name>
    <dbReference type="NCBI Taxonomy" id="48420"/>
    <lineage>
        <taxon>Eukaryota</taxon>
        <taxon>Metazoa</taxon>
        <taxon>Chordata</taxon>
        <taxon>Craniata</taxon>
        <taxon>Vertebrata</taxon>
        <taxon>Euteleostomi</taxon>
        <taxon>Mammalia</taxon>
        <taxon>Eutheria</taxon>
        <taxon>Laurasiatheria</taxon>
        <taxon>Carnivora</taxon>
        <taxon>Caniformia</taxon>
        <taxon>Musteloidea</taxon>
        <taxon>Mustelidae</taxon>
        <taxon>Guloninae</taxon>
        <taxon>Gulo</taxon>
    </lineage>
</organism>
<reference evidence="1 2" key="1">
    <citation type="submission" date="2018-10" db="EMBL/GenBank/DDBJ databases">
        <authorList>
            <person name="Ekblom R."/>
            <person name="Jareborg N."/>
        </authorList>
    </citation>
    <scope>NUCLEOTIDE SEQUENCE [LARGE SCALE GENOMIC DNA]</scope>
    <source>
        <tissue evidence="1">Muscle</tissue>
    </source>
</reference>
<accession>A0A9X9MDD2</accession>
<keyword evidence="2" id="KW-1185">Reference proteome</keyword>
<dbReference type="EMBL" id="CYRY02046815">
    <property type="protein sequence ID" value="VCX42605.1"/>
    <property type="molecule type" value="Genomic_DNA"/>
</dbReference>
<evidence type="ECO:0000313" key="2">
    <source>
        <dbReference type="Proteomes" id="UP000269945"/>
    </source>
</evidence>